<reference evidence="1" key="1">
    <citation type="journal article" date="2022" name="bioRxiv">
        <title>Sequencing and chromosome-scale assembly of the giantPleurodeles waltlgenome.</title>
        <authorList>
            <person name="Brown T."/>
            <person name="Elewa A."/>
            <person name="Iarovenko S."/>
            <person name="Subramanian E."/>
            <person name="Araus A.J."/>
            <person name="Petzold A."/>
            <person name="Susuki M."/>
            <person name="Suzuki K.-i.T."/>
            <person name="Hayashi T."/>
            <person name="Toyoda A."/>
            <person name="Oliveira C."/>
            <person name="Osipova E."/>
            <person name="Leigh N.D."/>
            <person name="Simon A."/>
            <person name="Yun M.H."/>
        </authorList>
    </citation>
    <scope>NUCLEOTIDE SEQUENCE</scope>
    <source>
        <strain evidence="1">20211129_DDA</strain>
        <tissue evidence="1">Liver</tissue>
    </source>
</reference>
<accession>A0AAV7UQG5</accession>
<evidence type="ECO:0000313" key="2">
    <source>
        <dbReference type="Proteomes" id="UP001066276"/>
    </source>
</evidence>
<comment type="caution">
    <text evidence="1">The sequence shown here is derived from an EMBL/GenBank/DDBJ whole genome shotgun (WGS) entry which is preliminary data.</text>
</comment>
<evidence type="ECO:0008006" key="3">
    <source>
        <dbReference type="Google" id="ProtNLM"/>
    </source>
</evidence>
<proteinExistence type="predicted"/>
<name>A0AAV7UQG5_PLEWA</name>
<gene>
    <name evidence="1" type="ORF">NDU88_007238</name>
</gene>
<evidence type="ECO:0000313" key="1">
    <source>
        <dbReference type="EMBL" id="KAJ1190500.1"/>
    </source>
</evidence>
<dbReference type="Proteomes" id="UP001066276">
    <property type="component" value="Chromosome 3_1"/>
</dbReference>
<dbReference type="EMBL" id="JANPWB010000005">
    <property type="protein sequence ID" value="KAJ1190500.1"/>
    <property type="molecule type" value="Genomic_DNA"/>
</dbReference>
<dbReference type="AlphaFoldDB" id="A0AAV7UQG5"/>
<sequence>MFSVLFLDLRDRLWGAGVVFLWWCFLSTNTCGGGGLFIVQASVRGPLLCHSAPPGVDKVLQHPYNGDQGVANGLHVLPDPQIVFLLQPLGLLKRQYRYQLLLGMMHGGLYRQWNTTVERPLRGFMGRDGVGVFLLA</sequence>
<organism evidence="1 2">
    <name type="scientific">Pleurodeles waltl</name>
    <name type="common">Iberian ribbed newt</name>
    <dbReference type="NCBI Taxonomy" id="8319"/>
    <lineage>
        <taxon>Eukaryota</taxon>
        <taxon>Metazoa</taxon>
        <taxon>Chordata</taxon>
        <taxon>Craniata</taxon>
        <taxon>Vertebrata</taxon>
        <taxon>Euteleostomi</taxon>
        <taxon>Amphibia</taxon>
        <taxon>Batrachia</taxon>
        <taxon>Caudata</taxon>
        <taxon>Salamandroidea</taxon>
        <taxon>Salamandridae</taxon>
        <taxon>Pleurodelinae</taxon>
        <taxon>Pleurodeles</taxon>
    </lineage>
</organism>
<keyword evidence="2" id="KW-1185">Reference proteome</keyword>
<protein>
    <recommendedName>
        <fullName evidence="3">Secreted protein</fullName>
    </recommendedName>
</protein>